<sequence length="307" mass="34146">MTSRLALLLALLTAPLTVLAGPWTKTIWQGEKAYAARSDSGNWVAIVSLERGRLVHLGATKDAADNLILATASKDDRLGWGGHRAWLGPQKDWAGGWPPPAAWEASGARGAFMRDREILLLTPPPTGVDGWPDLSRGYYWRGDSLQCAVAVRGPVKRDVQIVQIIQVPTDATIEVDVTPTKDAPQGYIQLPSYFREDYRYEFEPPAHVDYAADFAARAFRYIEGEPEKFGFKNRPITVRRNGVSLTMSRGDTLGSTVVDQPDHGYNTQVFFGGREAFVEIEQLSPLLRQTGSQFRSFSIELTPRRDR</sequence>
<dbReference type="RefSeq" id="WP_221031581.1">
    <property type="nucleotide sequence ID" value="NZ_CP139781.1"/>
</dbReference>
<proteinExistence type="predicted"/>
<dbReference type="Proteomes" id="UP000738431">
    <property type="component" value="Chromosome"/>
</dbReference>
<evidence type="ECO:0000256" key="1">
    <source>
        <dbReference type="SAM" id="SignalP"/>
    </source>
</evidence>
<evidence type="ECO:0000313" key="2">
    <source>
        <dbReference type="EMBL" id="WRQ86070.1"/>
    </source>
</evidence>
<evidence type="ECO:0000313" key="3">
    <source>
        <dbReference type="Proteomes" id="UP000738431"/>
    </source>
</evidence>
<organism evidence="2 3">
    <name type="scientific">Actomonas aquatica</name>
    <dbReference type="NCBI Taxonomy" id="2866162"/>
    <lineage>
        <taxon>Bacteria</taxon>
        <taxon>Pseudomonadati</taxon>
        <taxon>Verrucomicrobiota</taxon>
        <taxon>Opitutia</taxon>
        <taxon>Opitutales</taxon>
        <taxon>Opitutaceae</taxon>
        <taxon>Actomonas</taxon>
    </lineage>
</organism>
<feature type="chain" id="PRO_5047471349" evidence="1">
    <location>
        <begin position="21"/>
        <end position="307"/>
    </location>
</feature>
<dbReference type="EMBL" id="CP139781">
    <property type="protein sequence ID" value="WRQ86070.1"/>
    <property type="molecule type" value="Genomic_DNA"/>
</dbReference>
<reference evidence="2 3" key="1">
    <citation type="submission" date="2023-12" db="EMBL/GenBank/DDBJ databases">
        <title>Description of an unclassified Opitutus bacterium of Verrucomicrobiota.</title>
        <authorList>
            <person name="Zhang D.-F."/>
        </authorList>
    </citation>
    <scope>NUCLEOTIDE SEQUENCE [LARGE SCALE GENOMIC DNA]</scope>
    <source>
        <strain evidence="2 3">WL0086</strain>
    </source>
</reference>
<keyword evidence="3" id="KW-1185">Reference proteome</keyword>
<protein>
    <submittedName>
        <fullName evidence="2">Uncharacterized protein</fullName>
    </submittedName>
</protein>
<feature type="signal peptide" evidence="1">
    <location>
        <begin position="1"/>
        <end position="20"/>
    </location>
</feature>
<name>A0ABZ1C6X5_9BACT</name>
<keyword evidence="1" id="KW-0732">Signal</keyword>
<gene>
    <name evidence="2" type="ORF">K1X11_014745</name>
</gene>
<accession>A0ABZ1C6X5</accession>